<evidence type="ECO:0000256" key="6">
    <source>
        <dbReference type="ARBA" id="ARBA00022676"/>
    </source>
</evidence>
<evidence type="ECO:0000313" key="16">
    <source>
        <dbReference type="EMBL" id="HIX54887.1"/>
    </source>
</evidence>
<accession>A0A9D1WAQ0</accession>
<name>A0A9D1WAQ0_9SPHI</name>
<dbReference type="FunFam" id="3.40.50.2020:FF:000023">
    <property type="entry name" value="Probable uracil phosphoribosyltransferase"/>
    <property type="match status" value="1"/>
</dbReference>
<evidence type="ECO:0000256" key="5">
    <source>
        <dbReference type="ARBA" id="ARBA00022533"/>
    </source>
</evidence>
<keyword evidence="7 16" id="KW-0808">Transferase</keyword>
<evidence type="ECO:0000256" key="2">
    <source>
        <dbReference type="ARBA" id="ARBA00005180"/>
    </source>
</evidence>
<dbReference type="GO" id="GO:0004845">
    <property type="term" value="F:uracil phosphoribosyltransferase activity"/>
    <property type="evidence" value="ECO:0007669"/>
    <property type="project" value="UniProtKB-EC"/>
</dbReference>
<evidence type="ECO:0000256" key="14">
    <source>
        <dbReference type="ARBA" id="ARBA00079807"/>
    </source>
</evidence>
<protein>
    <recommendedName>
        <fullName evidence="13">Uracil phosphoribosyltransferase</fullName>
        <ecNumber evidence="4">2.4.2.9</ecNumber>
    </recommendedName>
    <alternativeName>
        <fullName evidence="10">UMP pyrophosphorylase</fullName>
    </alternativeName>
    <alternativeName>
        <fullName evidence="14">UPRTase</fullName>
    </alternativeName>
</protein>
<evidence type="ECO:0000256" key="13">
    <source>
        <dbReference type="ARBA" id="ARBA00072146"/>
    </source>
</evidence>
<dbReference type="Proteomes" id="UP000824156">
    <property type="component" value="Unassembled WGS sequence"/>
</dbReference>
<dbReference type="Gene3D" id="3.40.50.2020">
    <property type="match status" value="1"/>
</dbReference>
<evidence type="ECO:0000313" key="17">
    <source>
        <dbReference type="Proteomes" id="UP000824156"/>
    </source>
</evidence>
<dbReference type="AlphaFoldDB" id="A0A9D1WAQ0"/>
<comment type="catalytic activity">
    <reaction evidence="11">
        <text>UMP + diphosphate = 5-phospho-alpha-D-ribose 1-diphosphate + uracil</text>
        <dbReference type="Rhea" id="RHEA:13017"/>
        <dbReference type="ChEBI" id="CHEBI:17568"/>
        <dbReference type="ChEBI" id="CHEBI:33019"/>
        <dbReference type="ChEBI" id="CHEBI:57865"/>
        <dbReference type="ChEBI" id="CHEBI:58017"/>
        <dbReference type="EC" id="2.4.2.9"/>
    </reaction>
</comment>
<dbReference type="SUPFAM" id="SSF53271">
    <property type="entry name" value="PRTase-like"/>
    <property type="match status" value="1"/>
</dbReference>
<reference evidence="16" key="1">
    <citation type="journal article" date="2021" name="PeerJ">
        <title>Extensive microbial diversity within the chicken gut microbiome revealed by metagenomics and culture.</title>
        <authorList>
            <person name="Gilroy R."/>
            <person name="Ravi A."/>
            <person name="Getino M."/>
            <person name="Pursley I."/>
            <person name="Horton D.L."/>
            <person name="Alikhan N.F."/>
            <person name="Baker D."/>
            <person name="Gharbi K."/>
            <person name="Hall N."/>
            <person name="Watson M."/>
            <person name="Adriaenssens E.M."/>
            <person name="Foster-Nyarko E."/>
            <person name="Jarju S."/>
            <person name="Secka A."/>
            <person name="Antonio M."/>
            <person name="Oren A."/>
            <person name="Chaudhuri R.R."/>
            <person name="La Ragione R."/>
            <person name="Hildebrand F."/>
            <person name="Pallen M.J."/>
        </authorList>
    </citation>
    <scope>NUCLEOTIDE SEQUENCE</scope>
    <source>
        <strain evidence="16">1719</strain>
    </source>
</reference>
<dbReference type="PANTHER" id="PTHR11608">
    <property type="entry name" value="BIFUNCTIONAL PROTEIN PYRR"/>
    <property type="match status" value="1"/>
</dbReference>
<dbReference type="GO" id="GO:0005525">
    <property type="term" value="F:GTP binding"/>
    <property type="evidence" value="ECO:0007669"/>
    <property type="project" value="UniProtKB-KW"/>
</dbReference>
<comment type="caution">
    <text evidence="16">The sequence shown here is derived from an EMBL/GenBank/DDBJ whole genome shotgun (WGS) entry which is preliminary data.</text>
</comment>
<dbReference type="EC" id="2.4.2.9" evidence="4"/>
<keyword evidence="9" id="KW-0342">GTP-binding</keyword>
<evidence type="ECO:0000259" key="15">
    <source>
        <dbReference type="Pfam" id="PF14681"/>
    </source>
</evidence>
<reference evidence="16" key="2">
    <citation type="submission" date="2021-04" db="EMBL/GenBank/DDBJ databases">
        <authorList>
            <person name="Gilroy R."/>
        </authorList>
    </citation>
    <scope>NUCLEOTIDE SEQUENCE</scope>
    <source>
        <strain evidence="16">1719</strain>
    </source>
</reference>
<proteinExistence type="inferred from homology"/>
<keyword evidence="5" id="KW-0021">Allosteric enzyme</keyword>
<comment type="pathway">
    <text evidence="2">Pyrimidine metabolism; UMP biosynthesis via salvage pathway; UMP from uracil: step 1/1.</text>
</comment>
<comment type="cofactor">
    <cofactor evidence="1">
        <name>Mg(2+)</name>
        <dbReference type="ChEBI" id="CHEBI:18420"/>
    </cofactor>
</comment>
<dbReference type="PANTHER" id="PTHR11608:SF0">
    <property type="entry name" value="BIFUNCTIONAL PROTEIN PYRR"/>
    <property type="match status" value="1"/>
</dbReference>
<evidence type="ECO:0000256" key="10">
    <source>
        <dbReference type="ARBA" id="ARBA00031082"/>
    </source>
</evidence>
<dbReference type="InterPro" id="IPR029057">
    <property type="entry name" value="PRTase-like"/>
</dbReference>
<comment type="function">
    <text evidence="12">Catalyzes the conversion of uracil and 5-phospho-alpha-D-ribose 1-diphosphate (PRPP) to UMP and diphosphate.</text>
</comment>
<dbReference type="NCBIfam" id="NF001097">
    <property type="entry name" value="PRK00129.1"/>
    <property type="match status" value="1"/>
</dbReference>
<evidence type="ECO:0000256" key="11">
    <source>
        <dbReference type="ARBA" id="ARBA00052919"/>
    </source>
</evidence>
<keyword evidence="8" id="KW-0547">Nucleotide-binding</keyword>
<dbReference type="InterPro" id="IPR050137">
    <property type="entry name" value="PyrR_bifunctional"/>
</dbReference>
<dbReference type="Pfam" id="PF14681">
    <property type="entry name" value="UPRTase"/>
    <property type="match status" value="1"/>
</dbReference>
<dbReference type="EMBL" id="DXEZ01000213">
    <property type="protein sequence ID" value="HIX54887.1"/>
    <property type="molecule type" value="Genomic_DNA"/>
</dbReference>
<evidence type="ECO:0000256" key="12">
    <source>
        <dbReference type="ARBA" id="ARBA00056901"/>
    </source>
</evidence>
<evidence type="ECO:0000256" key="3">
    <source>
        <dbReference type="ARBA" id="ARBA00009516"/>
    </source>
</evidence>
<comment type="similarity">
    <text evidence="3">Belongs to the UPRTase family.</text>
</comment>
<keyword evidence="6 16" id="KW-0328">Glycosyltransferase</keyword>
<evidence type="ECO:0000256" key="4">
    <source>
        <dbReference type="ARBA" id="ARBA00011894"/>
    </source>
</evidence>
<evidence type="ECO:0000256" key="7">
    <source>
        <dbReference type="ARBA" id="ARBA00022679"/>
    </source>
</evidence>
<gene>
    <name evidence="16" type="primary">upp</name>
    <name evidence="16" type="ORF">H9853_07665</name>
</gene>
<evidence type="ECO:0000256" key="9">
    <source>
        <dbReference type="ARBA" id="ARBA00023134"/>
    </source>
</evidence>
<evidence type="ECO:0000256" key="8">
    <source>
        <dbReference type="ARBA" id="ARBA00022741"/>
    </source>
</evidence>
<evidence type="ECO:0000256" key="1">
    <source>
        <dbReference type="ARBA" id="ARBA00001946"/>
    </source>
</evidence>
<dbReference type="InterPro" id="IPR000836">
    <property type="entry name" value="PRTase_dom"/>
</dbReference>
<sequence>MVRILTQQYSIASHYLAELRDIQVQKDRLRFRRNLERMGEVMAYEISKMLDYKPVDIETPLGIASTQLLVEQPVILTILRAGVPFHQGFLNVFDGADSGFIASYRHHKKSGAFEIEKQYSVLPDLNNRCVIIVDPMLATGSSLKTSCEDLLYEFNIKELHFASVIASEEGINFTKRNFPNAEIWVGDVDNELTSKSYIVPGLGDAGDLAYGEKFKGNKS</sequence>
<organism evidence="16 17">
    <name type="scientific">Candidatus Sphingobacterium stercoripullorum</name>
    <dbReference type="NCBI Taxonomy" id="2838759"/>
    <lineage>
        <taxon>Bacteria</taxon>
        <taxon>Pseudomonadati</taxon>
        <taxon>Bacteroidota</taxon>
        <taxon>Sphingobacteriia</taxon>
        <taxon>Sphingobacteriales</taxon>
        <taxon>Sphingobacteriaceae</taxon>
        <taxon>Sphingobacterium</taxon>
    </lineage>
</organism>
<dbReference type="CDD" id="cd06223">
    <property type="entry name" value="PRTases_typeI"/>
    <property type="match status" value="1"/>
</dbReference>
<feature type="domain" description="Phosphoribosyltransferase" evidence="15">
    <location>
        <begin position="11"/>
        <end position="211"/>
    </location>
</feature>